<evidence type="ECO:0000313" key="4">
    <source>
        <dbReference type="EMBL" id="WFD42312.1"/>
    </source>
</evidence>
<feature type="coiled-coil region" evidence="3">
    <location>
        <begin position="405"/>
        <end position="435"/>
    </location>
</feature>
<dbReference type="InterPro" id="IPR041988">
    <property type="entry name" value="Ribosomal_uL24_KOW"/>
</dbReference>
<proteinExistence type="predicted"/>
<evidence type="ECO:0000256" key="1">
    <source>
        <dbReference type="ARBA" id="ARBA00022980"/>
    </source>
</evidence>
<keyword evidence="3" id="KW-0175">Coiled coil</keyword>
<dbReference type="Gene3D" id="2.30.30.30">
    <property type="match status" value="1"/>
</dbReference>
<sequence>MASSAGTNRRVLRSLDHLWMGTNDKFAHKLRPSYMQSRPPFVHPQDRIAFWNIVPGDRVKLRSGAIGHDEQNRPIRGEGIVTSIDRTTNRLWLRDLNDDVKTAPKNIKHVVPRMVDPEAGPEKGFSPNVQSVPRPVHYSKVMLKLPNSDAYASRLERSKPFFDKRKNMFCWKRFAVVKATSEEAIRAGRAVERIEVPWPKLPERRRPFNDTHADGQLVQEETFIPWMPEDPVLLPMRKPRTTEANQEIADERRADWEAQVAKKRADHQGSNAAPLGAKTYAGFQFKETIRPPPVAQPPSASEMVKLEEKRLGGFVQDESVSEHLSQGGQIFATSDYLDVAPRTGPAAGGNWAGLTSTSSGLERNSDGHLLYTPSKRELDAMPIELLMTQDLVNERGRKWRMRHWHEKQQALAAEKEKQKEEHKELLRELKVLRVSDSSKNNTL</sequence>
<reference evidence="4" key="1">
    <citation type="submission" date="2023-02" db="EMBL/GenBank/DDBJ databases">
        <title>Mating type loci evolution in Malassezia.</title>
        <authorList>
            <person name="Coelho M.A."/>
        </authorList>
    </citation>
    <scope>NUCLEOTIDE SEQUENCE</scope>
    <source>
        <strain evidence="4">CBS 14136</strain>
    </source>
</reference>
<evidence type="ECO:0000256" key="2">
    <source>
        <dbReference type="ARBA" id="ARBA00023274"/>
    </source>
</evidence>
<organism evidence="4 5">
    <name type="scientific">Malassezia psittaci</name>
    <dbReference type="NCBI Taxonomy" id="1821823"/>
    <lineage>
        <taxon>Eukaryota</taxon>
        <taxon>Fungi</taxon>
        <taxon>Dikarya</taxon>
        <taxon>Basidiomycota</taxon>
        <taxon>Ustilaginomycotina</taxon>
        <taxon>Malasseziomycetes</taxon>
        <taxon>Malasseziales</taxon>
        <taxon>Malasseziaceae</taxon>
        <taxon>Malassezia</taxon>
    </lineage>
</organism>
<keyword evidence="2" id="KW-0687">Ribonucleoprotein</keyword>
<dbReference type="AlphaFoldDB" id="A0AAF0JCU5"/>
<keyword evidence="1" id="KW-0689">Ribosomal protein</keyword>
<evidence type="ECO:0000256" key="3">
    <source>
        <dbReference type="SAM" id="Coils"/>
    </source>
</evidence>
<accession>A0AAF0JCU5</accession>
<dbReference type="CDD" id="cd06089">
    <property type="entry name" value="KOW_RPL26"/>
    <property type="match status" value="1"/>
</dbReference>
<dbReference type="EMBL" id="CP118375">
    <property type="protein sequence ID" value="WFD42312.1"/>
    <property type="molecule type" value="Genomic_DNA"/>
</dbReference>
<dbReference type="Proteomes" id="UP001214628">
    <property type="component" value="Chromosome 1"/>
</dbReference>
<name>A0AAF0JCU5_9BASI</name>
<gene>
    <name evidence="4" type="ORF">MPSI1_000954</name>
</gene>
<dbReference type="GO" id="GO:1990904">
    <property type="term" value="C:ribonucleoprotein complex"/>
    <property type="evidence" value="ECO:0007669"/>
    <property type="project" value="UniProtKB-KW"/>
</dbReference>
<protein>
    <submittedName>
        <fullName evidence="4">Uncharacterized protein</fullName>
    </submittedName>
</protein>
<evidence type="ECO:0000313" key="5">
    <source>
        <dbReference type="Proteomes" id="UP001214628"/>
    </source>
</evidence>
<keyword evidence="5" id="KW-1185">Reference proteome</keyword>
<dbReference type="GO" id="GO:0003723">
    <property type="term" value="F:RNA binding"/>
    <property type="evidence" value="ECO:0007669"/>
    <property type="project" value="InterPro"/>
</dbReference>
<dbReference type="InterPro" id="IPR014722">
    <property type="entry name" value="Rib_uL2_dom2"/>
</dbReference>
<dbReference type="GO" id="GO:0005840">
    <property type="term" value="C:ribosome"/>
    <property type="evidence" value="ECO:0007669"/>
    <property type="project" value="UniProtKB-KW"/>
</dbReference>